<organism evidence="4 5">
    <name type="scientific">Streptomyces vulcanius</name>
    <dbReference type="NCBI Taxonomy" id="1441876"/>
    <lineage>
        <taxon>Bacteria</taxon>
        <taxon>Bacillati</taxon>
        <taxon>Actinomycetota</taxon>
        <taxon>Actinomycetes</taxon>
        <taxon>Kitasatosporales</taxon>
        <taxon>Streptomycetaceae</taxon>
        <taxon>Streptomyces</taxon>
    </lineage>
</organism>
<dbReference type="CDD" id="cd05931">
    <property type="entry name" value="FAAL"/>
    <property type="match status" value="1"/>
</dbReference>
<evidence type="ECO:0000256" key="2">
    <source>
        <dbReference type="ARBA" id="ARBA00022598"/>
    </source>
</evidence>
<comment type="caution">
    <text evidence="4">The sequence shown here is derived from an EMBL/GenBank/DDBJ whole genome shotgun (WGS) entry which is preliminary data.</text>
</comment>
<dbReference type="InterPro" id="IPR000873">
    <property type="entry name" value="AMP-dep_synth/lig_dom"/>
</dbReference>
<dbReference type="InterPro" id="IPR042099">
    <property type="entry name" value="ANL_N_sf"/>
</dbReference>
<reference evidence="5" key="1">
    <citation type="journal article" date="2019" name="Int. J. Syst. Evol. Microbiol.">
        <title>The Global Catalogue of Microorganisms (GCM) 10K type strain sequencing project: providing services to taxonomists for standard genome sequencing and annotation.</title>
        <authorList>
            <consortium name="The Broad Institute Genomics Platform"/>
            <consortium name="The Broad Institute Genome Sequencing Center for Infectious Disease"/>
            <person name="Wu L."/>
            <person name="Ma J."/>
        </authorList>
    </citation>
    <scope>NUCLEOTIDE SEQUENCE [LARGE SCALE GENOMIC DNA]</scope>
    <source>
        <strain evidence="5">CGMCC 4.7177</strain>
    </source>
</reference>
<evidence type="ECO:0000259" key="3">
    <source>
        <dbReference type="Pfam" id="PF00501"/>
    </source>
</evidence>
<dbReference type="PROSITE" id="PS00455">
    <property type="entry name" value="AMP_BINDING"/>
    <property type="match status" value="1"/>
</dbReference>
<gene>
    <name evidence="4" type="ORF">ACFPIH_00345</name>
</gene>
<proteinExistence type="inferred from homology"/>
<sequence length="574" mass="61432">MAELMWERTDSLGDRTAYLSLPVDGGAADPEPVTYRMLDRAARSLAATLQQLPVRPARVLVAQAHARHVAESLLACWYAGAVAIPVSPGGGRHHTDRLRKILKDARVDAVLSDRSGASELSRQLAWAGQERVPCLAVDGTVPTDPGDWRRPGHATAEAALIQYTSGTSGEPKGVLVSHRNLMANQQAISRAFGTGDTTVVGGWLPLHHDMGLIGQLLHPLWLGTSGVVMAPWIFAHEPLRWLRMIGEHGVTATAAPGFAYDLCVRGVPQERIGELDLSGLETAVVGAEPVRAETLRAFTERFAVAGLRRGALRPAYGLAEATLLVTATDRDSGIRELAVDAGAMEEGRLEPVGHGGRPRTLVSCGRPVGAQLRIVDPESRAVLPEGEIGEIWVRGDGVASGYWGRSPDTRRVFDAPTGDGETGFLRTGDLGVLDGGELFVTGRLKDVMITEGRHLHPHDLEQSVQSASPLCGAATVFSVAAEHEHVVVIQEVALGHGADQDLGRLGETLRSRLASDFSVTSASIVLVRPGTVRRTTSGKVRRSRMRELFLSGSLDPLHTDLAAEVRELLCVARP</sequence>
<dbReference type="PANTHER" id="PTHR22754:SF32">
    <property type="entry name" value="DISCO-INTERACTING PROTEIN 2"/>
    <property type="match status" value="1"/>
</dbReference>
<dbReference type="InterPro" id="IPR040097">
    <property type="entry name" value="FAAL/FAAC"/>
</dbReference>
<dbReference type="Pfam" id="PF00501">
    <property type="entry name" value="AMP-binding"/>
    <property type="match status" value="1"/>
</dbReference>
<evidence type="ECO:0000256" key="1">
    <source>
        <dbReference type="ARBA" id="ARBA00006432"/>
    </source>
</evidence>
<dbReference type="SUPFAM" id="SSF56801">
    <property type="entry name" value="Acetyl-CoA synthetase-like"/>
    <property type="match status" value="1"/>
</dbReference>
<feature type="domain" description="AMP-dependent synthetase/ligase" evidence="3">
    <location>
        <begin position="13"/>
        <end position="403"/>
    </location>
</feature>
<evidence type="ECO:0000313" key="4">
    <source>
        <dbReference type="EMBL" id="MFC4497976.1"/>
    </source>
</evidence>
<dbReference type="InterPro" id="IPR020845">
    <property type="entry name" value="AMP-binding_CS"/>
</dbReference>
<keyword evidence="2 4" id="KW-0436">Ligase</keyword>
<dbReference type="GO" id="GO:0016874">
    <property type="term" value="F:ligase activity"/>
    <property type="evidence" value="ECO:0007669"/>
    <property type="project" value="UniProtKB-KW"/>
</dbReference>
<comment type="similarity">
    <text evidence="1">Belongs to the ATP-dependent AMP-binding enzyme family.</text>
</comment>
<accession>A0ABV9AGM6</accession>
<dbReference type="PANTHER" id="PTHR22754">
    <property type="entry name" value="DISCO-INTERACTING PROTEIN 2 DIP2 -RELATED"/>
    <property type="match status" value="1"/>
</dbReference>
<dbReference type="Proteomes" id="UP001595839">
    <property type="component" value="Unassembled WGS sequence"/>
</dbReference>
<dbReference type="Gene3D" id="3.30.300.30">
    <property type="match status" value="1"/>
</dbReference>
<dbReference type="Gene3D" id="3.40.50.12780">
    <property type="entry name" value="N-terminal domain of ligase-like"/>
    <property type="match status" value="1"/>
</dbReference>
<name>A0ABV9AGM6_9ACTN</name>
<dbReference type="InterPro" id="IPR045851">
    <property type="entry name" value="AMP-bd_C_sf"/>
</dbReference>
<dbReference type="EMBL" id="JBHSFK010000001">
    <property type="protein sequence ID" value="MFC4497976.1"/>
    <property type="molecule type" value="Genomic_DNA"/>
</dbReference>
<protein>
    <submittedName>
        <fullName evidence="4">Fatty acyl-AMP ligase</fullName>
    </submittedName>
</protein>
<evidence type="ECO:0000313" key="5">
    <source>
        <dbReference type="Proteomes" id="UP001595839"/>
    </source>
</evidence>
<keyword evidence="5" id="KW-1185">Reference proteome</keyword>